<dbReference type="InterPro" id="IPR036691">
    <property type="entry name" value="Endo/exonu/phosph_ase_sf"/>
</dbReference>
<dbReference type="Gene3D" id="3.30.70.1820">
    <property type="entry name" value="L1 transposable element, RRM domain"/>
    <property type="match status" value="1"/>
</dbReference>
<comment type="caution">
    <text evidence="3">The sequence shown here is derived from an EMBL/GenBank/DDBJ whole genome shotgun (WGS) entry which is preliminary data.</text>
</comment>
<evidence type="ECO:0000313" key="4">
    <source>
        <dbReference type="Proteomes" id="UP000683360"/>
    </source>
</evidence>
<evidence type="ECO:0000313" key="3">
    <source>
        <dbReference type="EMBL" id="CAG2249277.1"/>
    </source>
</evidence>
<proteinExistence type="predicted"/>
<evidence type="ECO:0000256" key="1">
    <source>
        <dbReference type="SAM" id="Coils"/>
    </source>
</evidence>
<dbReference type="Gene3D" id="3.60.10.10">
    <property type="entry name" value="Endonuclease/exonuclease/phosphatase"/>
    <property type="match status" value="1"/>
</dbReference>
<feature type="compositionally biased region" description="Low complexity" evidence="2">
    <location>
        <begin position="38"/>
        <end position="54"/>
    </location>
</feature>
<dbReference type="Proteomes" id="UP000683360">
    <property type="component" value="Unassembled WGS sequence"/>
</dbReference>
<feature type="compositionally biased region" description="Basic and acidic residues" evidence="2">
    <location>
        <begin position="402"/>
        <end position="414"/>
    </location>
</feature>
<sequence length="908" mass="104966">MNPKKSDKPKRKRNKSNGQNTSGEKPNKRKSNSTHTDSNSVTKSVNKSKNLKSTDNPIKPVSNMSIQSTPVHESPMVEQNRNYQQFHNIQNPNFLQTSPTPSTLGFFPGTPHNTYMQPMMHSTMNPTFVDNGGKIDILTQKVDMICEKISNIDKLTEKLSKFDKTVNSMVKGIESINKRVDEVEKGLNFINAEFENNKKDVREVKKNLTEIRSENEEATKTIAKLRTDFEDLNERQLDLQTRSMRENLIFTGIPMYNESEQSEETEKIIENFMTVELKMETLPKFHRAHRFGKEFTEKNPDGSIKFVTKPIVCRFVSFKQRELVRKAARELKDTKYGINEQFPKEINDRRKALWPHFQEARRQRKKAFFKRDRLFIEGNEFTPKDNTKEMDTNDLQTRSRHQHNEQGARPREINQPKFPQPQTKLDDVDEINCDNFIFHYKNRKKLANHKSGGIALGFKKYLDKYIKYIQSDCQFVLWFSIDKKVLDLPKDAIFGIIYIPPVNTSYTSEDAFTEIEFELQNFCSKTNYIIMLGDFNSRTGNLSDFYNIDKDNSFENNFTDYNELSDVDVLDELGIPRLRNSIDTVVNGYGRKFIDFCKNNRMFILNGRLEENKTGSPTSRNSSVIDYALSSTHFLYNICKLEVLNFCKLFSDVHSPLSLQLYTNNEIKDKLLTETFCCGDERVNKWENEKCNEYKNNIDRNKVDDICNRLSAYVNDVNNVTKYDMNNIVTDICDTLTESAKATFGTSTFNKTMFKCSKNQFSKDWYNKDCKKAQREFRKSQRLYKHYGSNIFKERLRQSELHYKKVMDYGHTKAGAGTAPRFFYCMRSSSISLNKADKPVASDATYGRALSGCTVGMSEALIFHSMGTVPYLASSTMSYCDCPVMPSLFSAALSLILTLRLSTPPPTG</sequence>
<dbReference type="Gene3D" id="1.20.5.300">
    <property type="match status" value="1"/>
</dbReference>
<accession>A0A8S3V3M1</accession>
<organism evidence="3 4">
    <name type="scientific">Mytilus edulis</name>
    <name type="common">Blue mussel</name>
    <dbReference type="NCBI Taxonomy" id="6550"/>
    <lineage>
        <taxon>Eukaryota</taxon>
        <taxon>Metazoa</taxon>
        <taxon>Spiralia</taxon>
        <taxon>Lophotrochozoa</taxon>
        <taxon>Mollusca</taxon>
        <taxon>Bivalvia</taxon>
        <taxon>Autobranchia</taxon>
        <taxon>Pteriomorphia</taxon>
        <taxon>Mytilida</taxon>
        <taxon>Mytiloidea</taxon>
        <taxon>Mytilidae</taxon>
        <taxon>Mytilinae</taxon>
        <taxon>Mytilus</taxon>
    </lineage>
</organism>
<dbReference type="OrthoDB" id="5971988at2759"/>
<feature type="region of interest" description="Disordered" evidence="2">
    <location>
        <begin position="380"/>
        <end position="425"/>
    </location>
</feature>
<keyword evidence="4" id="KW-1185">Reference proteome</keyword>
<evidence type="ECO:0008006" key="5">
    <source>
        <dbReference type="Google" id="ProtNLM"/>
    </source>
</evidence>
<dbReference type="SUPFAM" id="SSF56219">
    <property type="entry name" value="DNase I-like"/>
    <property type="match status" value="1"/>
</dbReference>
<name>A0A8S3V3M1_MYTED</name>
<keyword evidence="1" id="KW-0175">Coiled coil</keyword>
<protein>
    <recommendedName>
        <fullName evidence="5">Endonuclease/exonuclease/phosphatase domain-containing protein</fullName>
    </recommendedName>
</protein>
<gene>
    <name evidence="3" type="ORF">MEDL_61160</name>
</gene>
<feature type="coiled-coil region" evidence="1">
    <location>
        <begin position="173"/>
        <end position="242"/>
    </location>
</feature>
<evidence type="ECO:0000256" key="2">
    <source>
        <dbReference type="SAM" id="MobiDB-lite"/>
    </source>
</evidence>
<dbReference type="AlphaFoldDB" id="A0A8S3V3M1"/>
<feature type="region of interest" description="Disordered" evidence="2">
    <location>
        <begin position="1"/>
        <end position="66"/>
    </location>
</feature>
<dbReference type="EMBL" id="CAJPWZ010002969">
    <property type="protein sequence ID" value="CAG2249277.1"/>
    <property type="molecule type" value="Genomic_DNA"/>
</dbReference>
<feature type="compositionally biased region" description="Basic and acidic residues" evidence="2">
    <location>
        <begin position="382"/>
        <end position="391"/>
    </location>
</feature>
<reference evidence="3" key="1">
    <citation type="submission" date="2021-03" db="EMBL/GenBank/DDBJ databases">
        <authorList>
            <person name="Bekaert M."/>
        </authorList>
    </citation>
    <scope>NUCLEOTIDE SEQUENCE</scope>
</reference>